<gene>
    <name evidence="3" type="ORF">L861_24100</name>
</gene>
<accession>S2KLU6</accession>
<dbReference type="Proteomes" id="UP000014463">
    <property type="component" value="Unassembled WGS sequence"/>
</dbReference>
<feature type="transmembrane region" description="Helical" evidence="1">
    <location>
        <begin position="156"/>
        <end position="176"/>
    </location>
</feature>
<feature type="transmembrane region" description="Helical" evidence="1">
    <location>
        <begin position="188"/>
        <end position="206"/>
    </location>
</feature>
<reference evidence="3 4" key="1">
    <citation type="journal article" date="2013" name="Genome Announc.">
        <title>Draft genome sequence of the moderately halophilic gammaproteobacterium Halomonas anticariensis FP35.</title>
        <authorList>
            <person name="Tahrioui A."/>
            <person name="Quesada E."/>
            <person name="Llamas I."/>
        </authorList>
    </citation>
    <scope>NUCLEOTIDE SEQUENCE [LARGE SCALE GENOMIC DNA]</scope>
    <source>
        <strain evidence="4">DSM 16096 / CECT 5854 / LMG 22089 / FP35</strain>
    </source>
</reference>
<feature type="transmembrane region" description="Helical" evidence="1">
    <location>
        <begin position="271"/>
        <end position="290"/>
    </location>
</feature>
<dbReference type="STRING" id="1121939.L861_24100"/>
<feature type="transmembrane region" description="Helical" evidence="1">
    <location>
        <begin position="125"/>
        <end position="144"/>
    </location>
</feature>
<feature type="transmembrane region" description="Helical" evidence="1">
    <location>
        <begin position="95"/>
        <end position="113"/>
    </location>
</feature>
<dbReference type="InterPro" id="IPR000620">
    <property type="entry name" value="EamA_dom"/>
</dbReference>
<feature type="transmembrane region" description="Helical" evidence="1">
    <location>
        <begin position="35"/>
        <end position="53"/>
    </location>
</feature>
<keyword evidence="4" id="KW-1185">Reference proteome</keyword>
<evidence type="ECO:0000259" key="2">
    <source>
        <dbReference type="Pfam" id="PF00892"/>
    </source>
</evidence>
<evidence type="ECO:0000256" key="1">
    <source>
        <dbReference type="SAM" id="Phobius"/>
    </source>
</evidence>
<dbReference type="EMBL" id="ASTJ01000023">
    <property type="protein sequence ID" value="EPC02895.1"/>
    <property type="molecule type" value="Genomic_DNA"/>
</dbReference>
<dbReference type="OrthoDB" id="8114804at2"/>
<name>S2KLU6_LITA3</name>
<dbReference type="eggNOG" id="COG0697">
    <property type="taxonomic scope" value="Bacteria"/>
</dbReference>
<proteinExistence type="predicted"/>
<comment type="caution">
    <text evidence="3">The sequence shown here is derived from an EMBL/GenBank/DDBJ whole genome shotgun (WGS) entry which is preliminary data.</text>
</comment>
<sequence>MNNGLIFVIAFDMLSAAQSVWLGSLLQGVSVQHSLLVIFSVVALFFMLVTAYHRDPWPAWEARRLMLFIGLNVGTLATWLFLYESLRFVEPAMTAAVLYGVNPLATLVLTLILAGSLRGLTVGRVLVGVATIVSMWLVAHTVLQGNSGMGQQDSKASLYGLLFAVLTGCAMASVNVISKRIYDQGYQLHQLMSMRFFLLIIVFAFYGQGLGESLGQNGWAFLAIALLGNVVPLYCLQKGISLADPAEVSYVLLLTPILVFVFQLFDNRLSLSGYSIIAILVVLFFALIGLKVEQKALRRQ</sequence>
<keyword evidence="1" id="KW-0472">Membrane</keyword>
<dbReference type="RefSeq" id="WP_016416313.1">
    <property type="nucleotide sequence ID" value="NZ_AUAB01000015.1"/>
</dbReference>
<organism evidence="3 4">
    <name type="scientific">Litchfieldella anticariensis (strain DSM 16096 / CECT 5854 / CIP 108499 / LMG 22089 / FP35)</name>
    <name type="common">Halomonas anticariensis</name>
    <dbReference type="NCBI Taxonomy" id="1121939"/>
    <lineage>
        <taxon>Bacteria</taxon>
        <taxon>Pseudomonadati</taxon>
        <taxon>Pseudomonadota</taxon>
        <taxon>Gammaproteobacteria</taxon>
        <taxon>Oceanospirillales</taxon>
        <taxon>Halomonadaceae</taxon>
        <taxon>Litchfieldella</taxon>
    </lineage>
</organism>
<feature type="transmembrane region" description="Helical" evidence="1">
    <location>
        <begin position="218"/>
        <end position="236"/>
    </location>
</feature>
<keyword evidence="1" id="KW-1133">Transmembrane helix</keyword>
<keyword evidence="1" id="KW-0812">Transmembrane</keyword>
<feature type="transmembrane region" description="Helical" evidence="1">
    <location>
        <begin position="65"/>
        <end position="83"/>
    </location>
</feature>
<dbReference type="PATRIC" id="fig|1121939.11.peg.1810"/>
<evidence type="ECO:0000313" key="4">
    <source>
        <dbReference type="Proteomes" id="UP000014463"/>
    </source>
</evidence>
<feature type="domain" description="EamA" evidence="2">
    <location>
        <begin position="159"/>
        <end position="286"/>
    </location>
</feature>
<evidence type="ECO:0000313" key="3">
    <source>
        <dbReference type="EMBL" id="EPC02895.1"/>
    </source>
</evidence>
<dbReference type="GO" id="GO:0016020">
    <property type="term" value="C:membrane"/>
    <property type="evidence" value="ECO:0007669"/>
    <property type="project" value="InterPro"/>
</dbReference>
<dbReference type="Pfam" id="PF00892">
    <property type="entry name" value="EamA"/>
    <property type="match status" value="1"/>
</dbReference>
<protein>
    <recommendedName>
        <fullName evidence="2">EamA domain-containing protein</fullName>
    </recommendedName>
</protein>
<dbReference type="AlphaFoldDB" id="S2KLU6"/>
<feature type="transmembrane region" description="Helical" evidence="1">
    <location>
        <begin position="248"/>
        <end position="265"/>
    </location>
</feature>